<feature type="transmembrane region" description="Helical" evidence="1">
    <location>
        <begin position="6"/>
        <end position="21"/>
    </location>
</feature>
<evidence type="ECO:0000313" key="3">
    <source>
        <dbReference type="Proteomes" id="UP000053860"/>
    </source>
</evidence>
<name>A0A117LZY8_9BACT</name>
<evidence type="ECO:0000313" key="2">
    <source>
        <dbReference type="EMBL" id="KUK76812.1"/>
    </source>
</evidence>
<dbReference type="AlphaFoldDB" id="A0A117LZY8"/>
<dbReference type="GO" id="GO:0015661">
    <property type="term" value="F:L-lysine efflux transmembrane transporter activity"/>
    <property type="evidence" value="ECO:0007669"/>
    <property type="project" value="InterPro"/>
</dbReference>
<accession>A0A117LZY8</accession>
<feature type="transmembrane region" description="Helical" evidence="1">
    <location>
        <begin position="58"/>
        <end position="80"/>
    </location>
</feature>
<evidence type="ECO:0000256" key="1">
    <source>
        <dbReference type="SAM" id="Phobius"/>
    </source>
</evidence>
<keyword evidence="1" id="KW-1133">Transmembrane helix</keyword>
<dbReference type="Pfam" id="PF03956">
    <property type="entry name" value="Lys_export"/>
    <property type="match status" value="1"/>
</dbReference>
<evidence type="ECO:0008006" key="4">
    <source>
        <dbReference type="Google" id="ProtNLM"/>
    </source>
</evidence>
<sequence length="106" mass="11763">MTIIPVFLSILGGIAVGYLLRQKKIVKKTGMMLSMVIMLLLFFLGITVGSNQQVVNRFATIGMDALLLTLGGTLGSLMAARWLYKRLFQHHDNDSLQPGKDNGRKR</sequence>
<reference evidence="3" key="1">
    <citation type="journal article" date="2015" name="MBio">
        <title>Genome-Resolved Metagenomic Analysis Reveals Roles for Candidate Phyla and Other Microbial Community Members in Biogeochemical Transformations in Oil Reservoirs.</title>
        <authorList>
            <person name="Hu P."/>
            <person name="Tom L."/>
            <person name="Singh A."/>
            <person name="Thomas B.C."/>
            <person name="Baker B.J."/>
            <person name="Piceno Y.M."/>
            <person name="Andersen G.L."/>
            <person name="Banfield J.F."/>
        </authorList>
    </citation>
    <scope>NUCLEOTIDE SEQUENCE [LARGE SCALE GENOMIC DNA]</scope>
</reference>
<comment type="caution">
    <text evidence="2">The sequence shown here is derived from an EMBL/GenBank/DDBJ whole genome shotgun (WGS) entry which is preliminary data.</text>
</comment>
<proteinExistence type="predicted"/>
<feature type="transmembrane region" description="Helical" evidence="1">
    <location>
        <begin position="33"/>
        <end position="52"/>
    </location>
</feature>
<dbReference type="InterPro" id="IPR005642">
    <property type="entry name" value="LysO"/>
</dbReference>
<keyword evidence="1" id="KW-0812">Transmembrane</keyword>
<keyword evidence="1" id="KW-0472">Membrane</keyword>
<gene>
    <name evidence="2" type="ORF">XD92_1048</name>
</gene>
<organism evidence="2 3">
    <name type="scientific">Proteiniphilum acetatigenes</name>
    <dbReference type="NCBI Taxonomy" id="294710"/>
    <lineage>
        <taxon>Bacteria</taxon>
        <taxon>Pseudomonadati</taxon>
        <taxon>Bacteroidota</taxon>
        <taxon>Bacteroidia</taxon>
        <taxon>Bacteroidales</taxon>
        <taxon>Dysgonomonadaceae</taxon>
        <taxon>Proteiniphilum</taxon>
    </lineage>
</organism>
<protein>
    <recommendedName>
        <fullName evidence="4">DUF340 domain-containing protein</fullName>
    </recommendedName>
</protein>
<dbReference type="Proteomes" id="UP000053860">
    <property type="component" value="Unassembled WGS sequence"/>
</dbReference>
<dbReference type="EMBL" id="LGGN01000199">
    <property type="protein sequence ID" value="KUK76812.1"/>
    <property type="molecule type" value="Genomic_DNA"/>
</dbReference>